<keyword evidence="6 10" id="KW-0274">FAD</keyword>
<keyword evidence="3 10" id="KW-0285">Flavoprotein</keyword>
<dbReference type="GO" id="GO:0016740">
    <property type="term" value="F:transferase activity"/>
    <property type="evidence" value="ECO:0007669"/>
    <property type="project" value="UniProtKB-UniRule"/>
</dbReference>
<gene>
    <name evidence="12" type="ORF">SAMN05444008_108163</name>
</gene>
<evidence type="ECO:0000256" key="3">
    <source>
        <dbReference type="ARBA" id="ARBA00022630"/>
    </source>
</evidence>
<dbReference type="GO" id="GO:0046872">
    <property type="term" value="F:metal ion binding"/>
    <property type="evidence" value="ECO:0007669"/>
    <property type="project" value="UniProtKB-UniRule"/>
</dbReference>
<dbReference type="PANTHER" id="PTHR30040:SF2">
    <property type="entry name" value="FAD:PROTEIN FMN TRANSFERASE"/>
    <property type="match status" value="1"/>
</dbReference>
<dbReference type="PIRSF" id="PIRSF006268">
    <property type="entry name" value="ApbE"/>
    <property type="match status" value="1"/>
</dbReference>
<keyword evidence="4 10" id="KW-0808">Transferase</keyword>
<evidence type="ECO:0000256" key="9">
    <source>
        <dbReference type="ARBA" id="ARBA00048540"/>
    </source>
</evidence>
<sequence>MFLLMPLLLLLRLLLPPAEWHRYELRGKAQGTSWSVIYYAEDSLVTRLQCDSILASLDSSLSIYKSHSRINALNAAEKQFAADRHLSAVLQKGQAIARRTDGAFDLTILPLITAWGFGAKQHTTPPHPTLIEQLRSCTGYRLLRVKGEKVRKAKPCLQVDVNGIAQGYSVDVLARFMEAKRVTNYLVEIGGELRVNGRKQPSGEPFAIGVESPEAAESYGAPLQRYLRLDSGALTTSGNYRRYYLSGNKAITHLLDPRTGFPVQNELVAVTVWAPDAITADAWDNALMVMGLTKALQAVAAEKHLAAYFIYKKNDSTVADTATPNFARLFAGSPTVAQQDK</sequence>
<name>A0A1M5BZJ2_9BACT</name>
<dbReference type="Pfam" id="PF02424">
    <property type="entry name" value="ApbE"/>
    <property type="match status" value="1"/>
</dbReference>
<evidence type="ECO:0000256" key="4">
    <source>
        <dbReference type="ARBA" id="ARBA00022679"/>
    </source>
</evidence>
<comment type="similarity">
    <text evidence="10">Belongs to the ApbE family.</text>
</comment>
<comment type="catalytic activity">
    <reaction evidence="9 10">
        <text>L-threonyl-[protein] + FAD = FMN-L-threonyl-[protein] + AMP + H(+)</text>
        <dbReference type="Rhea" id="RHEA:36847"/>
        <dbReference type="Rhea" id="RHEA-COMP:11060"/>
        <dbReference type="Rhea" id="RHEA-COMP:11061"/>
        <dbReference type="ChEBI" id="CHEBI:15378"/>
        <dbReference type="ChEBI" id="CHEBI:30013"/>
        <dbReference type="ChEBI" id="CHEBI:57692"/>
        <dbReference type="ChEBI" id="CHEBI:74257"/>
        <dbReference type="ChEBI" id="CHEBI:456215"/>
        <dbReference type="EC" id="2.7.1.180"/>
    </reaction>
</comment>
<feature type="binding site" evidence="11">
    <location>
        <position position="281"/>
    </location>
    <ligand>
        <name>Mg(2+)</name>
        <dbReference type="ChEBI" id="CHEBI:18420"/>
    </ligand>
</feature>
<dbReference type="STRING" id="1302690.BUE76_18075"/>
<evidence type="ECO:0000256" key="11">
    <source>
        <dbReference type="PIRSR" id="PIRSR006268-2"/>
    </source>
</evidence>
<feature type="binding site" evidence="11">
    <location>
        <position position="163"/>
    </location>
    <ligand>
        <name>Mg(2+)</name>
        <dbReference type="ChEBI" id="CHEBI:18420"/>
    </ligand>
</feature>
<evidence type="ECO:0000313" key="12">
    <source>
        <dbReference type="EMBL" id="SHF47851.1"/>
    </source>
</evidence>
<dbReference type="RefSeq" id="WP_073043428.1">
    <property type="nucleotide sequence ID" value="NZ_FQUO01000008.1"/>
</dbReference>
<evidence type="ECO:0000256" key="10">
    <source>
        <dbReference type="PIRNR" id="PIRNR006268"/>
    </source>
</evidence>
<proteinExistence type="inferred from homology"/>
<keyword evidence="5 10" id="KW-0479">Metal-binding</keyword>
<dbReference type="InterPro" id="IPR003374">
    <property type="entry name" value="ApbE-like_sf"/>
</dbReference>
<dbReference type="EMBL" id="FQUO01000008">
    <property type="protein sequence ID" value="SHF47851.1"/>
    <property type="molecule type" value="Genomic_DNA"/>
</dbReference>
<dbReference type="EC" id="2.7.1.180" evidence="1 10"/>
<protein>
    <recommendedName>
        <fullName evidence="2 10">FAD:protein FMN transferase</fullName>
        <ecNumber evidence="1 10">2.7.1.180</ecNumber>
    </recommendedName>
    <alternativeName>
        <fullName evidence="8 10">Flavin transferase</fullName>
    </alternativeName>
</protein>
<dbReference type="Proteomes" id="UP000184368">
    <property type="component" value="Unassembled WGS sequence"/>
</dbReference>
<evidence type="ECO:0000256" key="7">
    <source>
        <dbReference type="ARBA" id="ARBA00022842"/>
    </source>
</evidence>
<dbReference type="AlphaFoldDB" id="A0A1M5BZJ2"/>
<keyword evidence="13" id="KW-1185">Reference proteome</keyword>
<reference evidence="12 13" key="1">
    <citation type="submission" date="2016-11" db="EMBL/GenBank/DDBJ databases">
        <authorList>
            <person name="Jaros S."/>
            <person name="Januszkiewicz K."/>
            <person name="Wedrychowicz H."/>
        </authorList>
    </citation>
    <scope>NUCLEOTIDE SEQUENCE [LARGE SCALE GENOMIC DNA]</scope>
    <source>
        <strain evidence="12 13">DSM 26897</strain>
    </source>
</reference>
<dbReference type="SUPFAM" id="SSF143631">
    <property type="entry name" value="ApbE-like"/>
    <property type="match status" value="1"/>
</dbReference>
<keyword evidence="12" id="KW-0449">Lipoprotein</keyword>
<comment type="cofactor">
    <cofactor evidence="11">
        <name>Mg(2+)</name>
        <dbReference type="ChEBI" id="CHEBI:18420"/>
    </cofactor>
    <cofactor evidence="11">
        <name>Mn(2+)</name>
        <dbReference type="ChEBI" id="CHEBI:29035"/>
    </cofactor>
    <text evidence="11">Magnesium. Can also use manganese.</text>
</comment>
<evidence type="ECO:0000256" key="6">
    <source>
        <dbReference type="ARBA" id="ARBA00022827"/>
    </source>
</evidence>
<accession>A0A1M5BZJ2</accession>
<evidence type="ECO:0000313" key="13">
    <source>
        <dbReference type="Proteomes" id="UP000184368"/>
    </source>
</evidence>
<dbReference type="Gene3D" id="3.10.520.10">
    <property type="entry name" value="ApbE-like domains"/>
    <property type="match status" value="1"/>
</dbReference>
<evidence type="ECO:0000256" key="2">
    <source>
        <dbReference type="ARBA" id="ARBA00016337"/>
    </source>
</evidence>
<evidence type="ECO:0000256" key="1">
    <source>
        <dbReference type="ARBA" id="ARBA00011955"/>
    </source>
</evidence>
<keyword evidence="7 10" id="KW-0460">Magnesium</keyword>
<dbReference type="OrthoDB" id="9778595at2"/>
<organism evidence="12 13">
    <name type="scientific">Cnuella takakiae</name>
    <dbReference type="NCBI Taxonomy" id="1302690"/>
    <lineage>
        <taxon>Bacteria</taxon>
        <taxon>Pseudomonadati</taxon>
        <taxon>Bacteroidota</taxon>
        <taxon>Chitinophagia</taxon>
        <taxon>Chitinophagales</taxon>
        <taxon>Chitinophagaceae</taxon>
        <taxon>Cnuella</taxon>
    </lineage>
</organism>
<evidence type="ECO:0000256" key="8">
    <source>
        <dbReference type="ARBA" id="ARBA00031306"/>
    </source>
</evidence>
<dbReference type="PANTHER" id="PTHR30040">
    <property type="entry name" value="THIAMINE BIOSYNTHESIS LIPOPROTEIN APBE"/>
    <property type="match status" value="1"/>
</dbReference>
<evidence type="ECO:0000256" key="5">
    <source>
        <dbReference type="ARBA" id="ARBA00022723"/>
    </source>
</evidence>
<dbReference type="InterPro" id="IPR024932">
    <property type="entry name" value="ApbE"/>
</dbReference>